<evidence type="ECO:0000313" key="2">
    <source>
        <dbReference type="EMBL" id="KIW33403.1"/>
    </source>
</evidence>
<feature type="compositionally biased region" description="Basic and acidic residues" evidence="1">
    <location>
        <begin position="61"/>
        <end position="85"/>
    </location>
</feature>
<feature type="compositionally biased region" description="Basic and acidic residues" evidence="1">
    <location>
        <begin position="119"/>
        <end position="141"/>
    </location>
</feature>
<protein>
    <submittedName>
        <fullName evidence="2">Uncharacterized protein</fullName>
    </submittedName>
</protein>
<dbReference type="VEuPathDB" id="FungiDB:PV07_00255"/>
<sequence>MSEAKIPLHKPETDQTMWEKLRSLFKKKHSGEEPPRRPKKRRPSDPYSGLSEVAVPPPIQNRDESEVFLHHTLEENLERSSRGQDSEGEAASGDILVRHHTLDENIRLARSLSLELRRQSEELRRRSSEYERIANHRDSHSPRSVPSHHPPR</sequence>
<dbReference type="OrthoDB" id="4138659at2759"/>
<accession>A0A0D2CQB6</accession>
<feature type="compositionally biased region" description="Low complexity" evidence="1">
    <location>
        <begin position="142"/>
        <end position="152"/>
    </location>
</feature>
<evidence type="ECO:0000256" key="1">
    <source>
        <dbReference type="SAM" id="MobiDB-lite"/>
    </source>
</evidence>
<name>A0A0D2CQB6_9EURO</name>
<feature type="region of interest" description="Disordered" evidence="1">
    <location>
        <begin position="23"/>
        <end position="99"/>
    </location>
</feature>
<reference evidence="2 3" key="1">
    <citation type="submission" date="2015-01" db="EMBL/GenBank/DDBJ databases">
        <title>The Genome Sequence of Cladophialophora immunda CBS83496.</title>
        <authorList>
            <consortium name="The Broad Institute Genomics Platform"/>
            <person name="Cuomo C."/>
            <person name="de Hoog S."/>
            <person name="Gorbushina A."/>
            <person name="Stielow B."/>
            <person name="Teixiera M."/>
            <person name="Abouelleil A."/>
            <person name="Chapman S.B."/>
            <person name="Priest M."/>
            <person name="Young S.K."/>
            <person name="Wortman J."/>
            <person name="Nusbaum C."/>
            <person name="Birren B."/>
        </authorList>
    </citation>
    <scope>NUCLEOTIDE SEQUENCE [LARGE SCALE GENOMIC DNA]</scope>
    <source>
        <strain evidence="2 3">CBS 83496</strain>
    </source>
</reference>
<dbReference type="Proteomes" id="UP000054466">
    <property type="component" value="Unassembled WGS sequence"/>
</dbReference>
<dbReference type="AlphaFoldDB" id="A0A0D2CQB6"/>
<organism evidence="2 3">
    <name type="scientific">Cladophialophora immunda</name>
    <dbReference type="NCBI Taxonomy" id="569365"/>
    <lineage>
        <taxon>Eukaryota</taxon>
        <taxon>Fungi</taxon>
        <taxon>Dikarya</taxon>
        <taxon>Ascomycota</taxon>
        <taxon>Pezizomycotina</taxon>
        <taxon>Eurotiomycetes</taxon>
        <taxon>Chaetothyriomycetidae</taxon>
        <taxon>Chaetothyriales</taxon>
        <taxon>Herpotrichiellaceae</taxon>
        <taxon>Cladophialophora</taxon>
    </lineage>
</organism>
<dbReference type="EMBL" id="KN847040">
    <property type="protein sequence ID" value="KIW33403.1"/>
    <property type="molecule type" value="Genomic_DNA"/>
</dbReference>
<gene>
    <name evidence="2" type="ORF">PV07_00255</name>
</gene>
<dbReference type="RefSeq" id="XP_016253619.1">
    <property type="nucleotide sequence ID" value="XM_016386691.1"/>
</dbReference>
<dbReference type="GeneID" id="27339449"/>
<dbReference type="HOGENOM" id="CLU_157387_0_0_1"/>
<evidence type="ECO:0000313" key="3">
    <source>
        <dbReference type="Proteomes" id="UP000054466"/>
    </source>
</evidence>
<keyword evidence="3" id="KW-1185">Reference proteome</keyword>
<feature type="region of interest" description="Disordered" evidence="1">
    <location>
        <begin position="119"/>
        <end position="152"/>
    </location>
</feature>
<proteinExistence type="predicted"/>